<keyword evidence="3" id="KW-1185">Reference proteome</keyword>
<dbReference type="Proteomes" id="UP000309061">
    <property type="component" value="Chromosome"/>
</dbReference>
<proteinExistence type="predicted"/>
<accession>A0A6B8KJD4</accession>
<dbReference type="KEGG" id="mhey:H2LOC_019815"/>
<evidence type="ECO:0000313" key="3">
    <source>
        <dbReference type="Proteomes" id="UP000309061"/>
    </source>
</evidence>
<gene>
    <name evidence="2" type="ORF">H2LOC_019815</name>
</gene>
<protein>
    <submittedName>
        <fullName evidence="2">Uncharacterized protein</fullName>
    </submittedName>
</protein>
<sequence length="129" mass="13822">MTHSRLIWIILALIANPACAENGGALPTRVGACVVTIVDAVETRLVDGSAPIPNSGSAVRFSNGGYQVSYETVPAIEESRKGDRVRMCFISTPLNCPPGDTRGKVYYTTNLRTKKSWKLPDSEHVCGGA</sequence>
<feature type="chain" id="PRO_5025680725" evidence="1">
    <location>
        <begin position="21"/>
        <end position="129"/>
    </location>
</feature>
<dbReference type="OrthoDB" id="427567at2"/>
<evidence type="ECO:0000313" key="2">
    <source>
        <dbReference type="EMBL" id="QGM47737.1"/>
    </source>
</evidence>
<feature type="signal peptide" evidence="1">
    <location>
        <begin position="1"/>
        <end position="20"/>
    </location>
</feature>
<evidence type="ECO:0000256" key="1">
    <source>
        <dbReference type="SAM" id="SignalP"/>
    </source>
</evidence>
<dbReference type="RefSeq" id="WP_136494390.1">
    <property type="nucleotide sequence ID" value="NZ_CP046052.1"/>
</dbReference>
<name>A0A6B8KJD4_9HYPH</name>
<dbReference type="EMBL" id="CP046052">
    <property type="protein sequence ID" value="QGM47737.1"/>
    <property type="molecule type" value="Genomic_DNA"/>
</dbReference>
<keyword evidence="1" id="KW-0732">Signal</keyword>
<reference evidence="2 3" key="1">
    <citation type="submission" date="2019-11" db="EMBL/GenBank/DDBJ databases">
        <title>The genome sequence of Methylocystis heyeri.</title>
        <authorList>
            <person name="Oshkin I.Y."/>
            <person name="Miroshnikov K."/>
            <person name="Dedysh S.N."/>
        </authorList>
    </citation>
    <scope>NUCLEOTIDE SEQUENCE [LARGE SCALE GENOMIC DNA]</scope>
    <source>
        <strain evidence="2 3">H2</strain>
    </source>
</reference>
<dbReference type="AlphaFoldDB" id="A0A6B8KJD4"/>
<organism evidence="2 3">
    <name type="scientific">Methylocystis heyeri</name>
    <dbReference type="NCBI Taxonomy" id="391905"/>
    <lineage>
        <taxon>Bacteria</taxon>
        <taxon>Pseudomonadati</taxon>
        <taxon>Pseudomonadota</taxon>
        <taxon>Alphaproteobacteria</taxon>
        <taxon>Hyphomicrobiales</taxon>
        <taxon>Methylocystaceae</taxon>
        <taxon>Methylocystis</taxon>
    </lineage>
</organism>